<feature type="domain" description="Peptidase S8/S53" evidence="8">
    <location>
        <begin position="204"/>
        <end position="459"/>
    </location>
</feature>
<dbReference type="Gene3D" id="3.40.50.200">
    <property type="entry name" value="Peptidase S8/S53 domain"/>
    <property type="match status" value="1"/>
</dbReference>
<dbReference type="PANTHER" id="PTHR43806:SF11">
    <property type="entry name" value="CEREVISIN-RELATED"/>
    <property type="match status" value="1"/>
</dbReference>
<evidence type="ECO:0000313" key="10">
    <source>
        <dbReference type="Proteomes" id="UP000664554"/>
    </source>
</evidence>
<feature type="coiled-coil region" evidence="6">
    <location>
        <begin position="606"/>
        <end position="704"/>
    </location>
</feature>
<dbReference type="InterPro" id="IPR050131">
    <property type="entry name" value="Peptidase_S8_subtilisin-like"/>
</dbReference>
<reference evidence="9 10" key="1">
    <citation type="submission" date="2021-03" db="EMBL/GenBank/DDBJ databases">
        <authorList>
            <person name="Shang D.-D."/>
            <person name="Du Z.-J."/>
            <person name="Chen G.-J."/>
        </authorList>
    </citation>
    <scope>NUCLEOTIDE SEQUENCE [LARGE SCALE GENOMIC DNA]</scope>
    <source>
        <strain evidence="9 10">F1192</strain>
    </source>
</reference>
<feature type="coiled-coil region" evidence="6">
    <location>
        <begin position="490"/>
        <end position="572"/>
    </location>
</feature>
<gene>
    <name evidence="9" type="ORF">J3492_09530</name>
</gene>
<comment type="caution">
    <text evidence="5">Lacks conserved residue(s) required for the propagation of feature annotation.</text>
</comment>
<dbReference type="InterPro" id="IPR034073">
    <property type="entry name" value="Subtilisin_DY-like_dom"/>
</dbReference>
<keyword evidence="3" id="KW-0378">Hydrolase</keyword>
<dbReference type="InterPro" id="IPR015500">
    <property type="entry name" value="Peptidase_S8_subtilisin-rel"/>
</dbReference>
<dbReference type="PROSITE" id="PS00138">
    <property type="entry name" value="SUBTILASE_SER"/>
    <property type="match status" value="1"/>
</dbReference>
<dbReference type="Proteomes" id="UP000664554">
    <property type="component" value="Unassembled WGS sequence"/>
</dbReference>
<dbReference type="InterPro" id="IPR036852">
    <property type="entry name" value="Peptidase_S8/S53_dom_sf"/>
</dbReference>
<comment type="caution">
    <text evidence="9">The sequence shown here is derived from an EMBL/GenBank/DDBJ whole genome shotgun (WGS) entry which is preliminary data.</text>
</comment>
<evidence type="ECO:0000256" key="3">
    <source>
        <dbReference type="ARBA" id="ARBA00022801"/>
    </source>
</evidence>
<dbReference type="PROSITE" id="PS51892">
    <property type="entry name" value="SUBTILASE"/>
    <property type="match status" value="1"/>
</dbReference>
<evidence type="ECO:0000256" key="7">
    <source>
        <dbReference type="SAM" id="MobiDB-lite"/>
    </source>
</evidence>
<keyword evidence="4" id="KW-0720">Serine protease</keyword>
<dbReference type="RefSeq" id="WP_207991820.1">
    <property type="nucleotide sequence ID" value="NZ_JAGBKM010000017.1"/>
</dbReference>
<evidence type="ECO:0000256" key="5">
    <source>
        <dbReference type="PROSITE-ProRule" id="PRU01240"/>
    </source>
</evidence>
<protein>
    <submittedName>
        <fullName evidence="9">S8 family serine peptidase</fullName>
    </submittedName>
</protein>
<evidence type="ECO:0000256" key="6">
    <source>
        <dbReference type="SAM" id="Coils"/>
    </source>
</evidence>
<proteinExistence type="inferred from homology"/>
<accession>A0ABS3NQV4</accession>
<evidence type="ECO:0000256" key="4">
    <source>
        <dbReference type="ARBA" id="ARBA00022825"/>
    </source>
</evidence>
<evidence type="ECO:0000313" key="9">
    <source>
        <dbReference type="EMBL" id="MBO1531448.1"/>
    </source>
</evidence>
<evidence type="ECO:0000256" key="1">
    <source>
        <dbReference type="ARBA" id="ARBA00011073"/>
    </source>
</evidence>
<feature type="region of interest" description="Disordered" evidence="7">
    <location>
        <begin position="763"/>
        <end position="791"/>
    </location>
</feature>
<evidence type="ECO:0000259" key="8">
    <source>
        <dbReference type="Pfam" id="PF00082"/>
    </source>
</evidence>
<dbReference type="EMBL" id="JAGBKM010000017">
    <property type="protein sequence ID" value="MBO1531448.1"/>
    <property type="molecule type" value="Genomic_DNA"/>
</dbReference>
<dbReference type="Pfam" id="PF00082">
    <property type="entry name" value="Peptidase_S8"/>
    <property type="match status" value="1"/>
</dbReference>
<dbReference type="InterPro" id="IPR000209">
    <property type="entry name" value="Peptidase_S8/S53_dom"/>
</dbReference>
<dbReference type="InterPro" id="IPR023828">
    <property type="entry name" value="Peptidase_S8_Ser-AS"/>
</dbReference>
<dbReference type="SUPFAM" id="SSF52743">
    <property type="entry name" value="Subtilisin-like"/>
    <property type="match status" value="1"/>
</dbReference>
<keyword evidence="6" id="KW-0175">Coiled coil</keyword>
<sequence>MTSKIKNKAPASPRETIIIMQPDAGLRASAGRFETKTAESVSDLKKVLKKYKANMTPIFGSTEERIEREMMSESAEGNADIPMPDLNRFYKLEVDDEQAEEAAEAMAGLSQVEAAFVKPGAEPPVMLDDLDATPMQNEPTAPATPDFVSRQSYLDPSPVGIDARWANARAGGRGQNVRIIDIEGAWRFSHEDLRQMQGGVVGGTQSTNIGWRNHGTAVLGVYSGDHNRFGISGICDQAMASAVSIFGGMGSAAAIRSATSRLRSGDILLIELHRPGPRHNFQSRADQKGYIAIEWWEDDYAAILAATRRGIIVVEAAGNGAEDLDDNIYQVRPSSFPSSWSNPFRRSNRDSGAIIVGAGAPPPGTHGRDHGPDRSRLGFSNYGELVDAQGWGREVTTCGYGDLQGGTDEDIWYTDKFSGTSSASPIVVGAIASLQGMARARGSAVLSPAKVRQCLRSTGAEQTDASGRPRTQRIGTRPDLKELYQCAFKTSKEFKEKERLKEQVKEFKEKERLKERIKDIKEKERLKERIKDVKEKERLKERIKDIKEKERLKERIKDIKEKERLKERIKERKEFERFDNKQIERLHDTRLMSQDNNLDFQPDLTAEELQLTQEMLSEELKYFEDRERKEIKNFKHKERLKELIKDKDKEIKEKDKERLKELIKDKEKEKERKEIKEKERKEIKEKEFKEVKEKEKDFKEIKEKDKEFEGFDNDQLELRHNAQPYQTEDIGDRLGSLEMMVGELTHFITTELRPDLVQGAQDYAEHRNEYDPEKAAQIAKDEKDFKDTETF</sequence>
<comment type="similarity">
    <text evidence="1 5">Belongs to the peptidase S8 family.</text>
</comment>
<organism evidence="9 10">
    <name type="scientific">Psychrobacter coccoides</name>
    <dbReference type="NCBI Taxonomy" id="2818440"/>
    <lineage>
        <taxon>Bacteria</taxon>
        <taxon>Pseudomonadati</taxon>
        <taxon>Pseudomonadota</taxon>
        <taxon>Gammaproteobacteria</taxon>
        <taxon>Moraxellales</taxon>
        <taxon>Moraxellaceae</taxon>
        <taxon>Psychrobacter</taxon>
    </lineage>
</organism>
<name>A0ABS3NQV4_9GAMM</name>
<dbReference type="PANTHER" id="PTHR43806">
    <property type="entry name" value="PEPTIDASE S8"/>
    <property type="match status" value="1"/>
</dbReference>
<keyword evidence="10" id="KW-1185">Reference proteome</keyword>
<evidence type="ECO:0000256" key="2">
    <source>
        <dbReference type="ARBA" id="ARBA00022670"/>
    </source>
</evidence>
<dbReference type="CDD" id="cd04843">
    <property type="entry name" value="Peptidases_S8_11"/>
    <property type="match status" value="1"/>
</dbReference>
<dbReference type="PRINTS" id="PR00723">
    <property type="entry name" value="SUBTILISIN"/>
</dbReference>
<keyword evidence="2" id="KW-0645">Protease</keyword>